<reference evidence="2 3" key="2">
    <citation type="journal article" date="2011" name="PLoS ONE">
        <title>The Cyst-Dividing Bacterium Ramlibacter tataouinensis TTB310 Genome Reveals a Well-Stocked Toolbox for Adaptation to a Desert Environment.</title>
        <authorList>
            <person name="De Luca G."/>
            <person name="Barakat M."/>
            <person name="Ortet P."/>
            <person name="Fochesato S."/>
            <person name="Jourlin-Castelli C."/>
            <person name="Ansaldi M."/>
            <person name="Py B."/>
            <person name="Fichant G."/>
            <person name="Coutinho P.M."/>
            <person name="Voulhoux R."/>
            <person name="Bastien O."/>
            <person name="Marechal E."/>
            <person name="Henrissat B."/>
            <person name="Quentin Y."/>
            <person name="Noirot P."/>
            <person name="Filloux A."/>
            <person name="Mejean V."/>
            <person name="Dubow M.S."/>
            <person name="Barras F."/>
            <person name="Barbe V."/>
            <person name="Weissenbach J."/>
            <person name="Mihalcescu I."/>
            <person name="Vermeglio A."/>
            <person name="Achouak W."/>
            <person name="Heulin T."/>
        </authorList>
    </citation>
    <scope>NUCLEOTIDE SEQUENCE [LARGE SCALE GENOMIC DNA]</scope>
    <source>
        <strain evidence="3">ATCC BAA-407 / DSM 14655 / LMG 21543 / TTB310</strain>
    </source>
</reference>
<reference evidence="3" key="1">
    <citation type="submission" date="2006-01" db="EMBL/GenBank/DDBJ databases">
        <title>Genome of the cyst-dividing bacterium Ramlibacter tataouinensis.</title>
        <authorList>
            <person name="Barakat M."/>
            <person name="Ortet P."/>
            <person name="De Luca G."/>
            <person name="Jourlin-Castelli C."/>
            <person name="Ansaldi M."/>
            <person name="Py B."/>
            <person name="Fichant G."/>
            <person name="Coutinho P."/>
            <person name="Voulhoux R."/>
            <person name="Bastien O."/>
            <person name="Roy S."/>
            <person name="Marechal E."/>
            <person name="Henrissat B."/>
            <person name="Quentin Y."/>
            <person name="Noirot P."/>
            <person name="Filloux A."/>
            <person name="Mejean V."/>
            <person name="DuBow M."/>
            <person name="Barras F."/>
            <person name="Heulin T."/>
        </authorList>
    </citation>
    <scope>NUCLEOTIDE SEQUENCE [LARGE SCALE GENOMIC DNA]</scope>
    <source>
        <strain evidence="3">ATCC BAA-407 / DSM 14655 / LMG 21543 / TTB310</strain>
    </source>
</reference>
<dbReference type="KEGG" id="rta:Rta_02180"/>
<evidence type="ECO:0000313" key="2">
    <source>
        <dbReference type="EMBL" id="AEG91282.1"/>
    </source>
</evidence>
<feature type="signal peptide" evidence="1">
    <location>
        <begin position="1"/>
        <end position="23"/>
    </location>
</feature>
<keyword evidence="1" id="KW-0732">Signal</keyword>
<sequence>MKGLARPLALALIAGAGGQAALAAGGHHAVDDAGILEPGECELETWGTRAQGGERLLHGGGACRVGPIELGAAAEYARDHGASATAYGLEAKWAREVAEGFSLGLVVAPAWQARTRPRYQGAALVGLATWEPRDDLALHLNLGRDFAHRGRDENRFGVAAEWTPRQGWSLLAERYRAEATHFVRAGVRWAAGRNWSVDLSRAQRLSGPAPSNWTLGLTLGLGVD</sequence>
<accession>F5Y404</accession>
<name>F5Y404_RAMTT</name>
<dbReference type="eggNOG" id="ENOG5033FBZ">
    <property type="taxonomic scope" value="Bacteria"/>
</dbReference>
<dbReference type="PATRIC" id="fig|365046.3.peg.225"/>
<protein>
    <submittedName>
        <fullName evidence="2">Uncharacterized protein</fullName>
    </submittedName>
</protein>
<keyword evidence="3" id="KW-1185">Reference proteome</keyword>
<dbReference type="AlphaFoldDB" id="F5Y404"/>
<organism evidence="2 3">
    <name type="scientific">Ramlibacter tataouinensis (strain ATCC BAA-407 / DSM 14655 / LMG 21543 / TTB310)</name>
    <dbReference type="NCBI Taxonomy" id="365046"/>
    <lineage>
        <taxon>Bacteria</taxon>
        <taxon>Pseudomonadati</taxon>
        <taxon>Pseudomonadota</taxon>
        <taxon>Betaproteobacteria</taxon>
        <taxon>Burkholderiales</taxon>
        <taxon>Comamonadaceae</taxon>
        <taxon>Ramlibacter</taxon>
    </lineage>
</organism>
<dbReference type="Proteomes" id="UP000008385">
    <property type="component" value="Chromosome"/>
</dbReference>
<evidence type="ECO:0000256" key="1">
    <source>
        <dbReference type="SAM" id="SignalP"/>
    </source>
</evidence>
<dbReference type="STRING" id="365046.Rta_02180"/>
<proteinExistence type="predicted"/>
<feature type="chain" id="PRO_5003329652" evidence="1">
    <location>
        <begin position="24"/>
        <end position="224"/>
    </location>
</feature>
<dbReference type="OrthoDB" id="8526647at2"/>
<dbReference type="RefSeq" id="WP_013899515.1">
    <property type="nucleotide sequence ID" value="NC_015677.1"/>
</dbReference>
<dbReference type="HOGENOM" id="CLU_1175033_0_0_4"/>
<evidence type="ECO:0000313" key="3">
    <source>
        <dbReference type="Proteomes" id="UP000008385"/>
    </source>
</evidence>
<dbReference type="EMBL" id="CP000245">
    <property type="protein sequence ID" value="AEG91282.1"/>
    <property type="molecule type" value="Genomic_DNA"/>
</dbReference>
<gene>
    <name evidence="2" type="ordered locus">Rta_02180</name>
</gene>